<dbReference type="Gene3D" id="3.30.460.10">
    <property type="entry name" value="Beta Polymerase, domain 2"/>
    <property type="match status" value="2"/>
</dbReference>
<dbReference type="GO" id="GO:0005524">
    <property type="term" value="F:ATP binding"/>
    <property type="evidence" value="ECO:0007669"/>
    <property type="project" value="UniProtKB-KW"/>
</dbReference>
<evidence type="ECO:0000256" key="2">
    <source>
        <dbReference type="ARBA" id="ARBA00022695"/>
    </source>
</evidence>
<dbReference type="Pfam" id="PF08335">
    <property type="entry name" value="GlnD_UR_UTase"/>
    <property type="match status" value="1"/>
</dbReference>
<organism evidence="7 8">
    <name type="scientific">Octadecabacter temperatus</name>
    <dbReference type="NCBI Taxonomy" id="1458307"/>
    <lineage>
        <taxon>Bacteria</taxon>
        <taxon>Pseudomonadati</taxon>
        <taxon>Pseudomonadota</taxon>
        <taxon>Alphaproteobacteria</taxon>
        <taxon>Rhodobacterales</taxon>
        <taxon>Roseobacteraceae</taxon>
        <taxon>Octadecabacter</taxon>
    </lineage>
</organism>
<evidence type="ECO:0000256" key="5">
    <source>
        <dbReference type="ARBA" id="ARBA00022842"/>
    </source>
</evidence>
<name>A0A0K0Y6B5_9RHOB</name>
<dbReference type="GO" id="GO:0000820">
    <property type="term" value="P:regulation of glutamine family amino acid metabolic process"/>
    <property type="evidence" value="ECO:0007669"/>
    <property type="project" value="TreeGrafter"/>
</dbReference>
<keyword evidence="7" id="KW-0436">Ligase</keyword>
<dbReference type="Proteomes" id="UP000067444">
    <property type="component" value="Chromosome"/>
</dbReference>
<dbReference type="Pfam" id="PF03710">
    <property type="entry name" value="GlnE"/>
    <property type="match status" value="2"/>
</dbReference>
<dbReference type="EMBL" id="CP012160">
    <property type="protein sequence ID" value="AKS46441.1"/>
    <property type="molecule type" value="Genomic_DNA"/>
</dbReference>
<dbReference type="STRING" id="1458307.OSB_19010"/>
<dbReference type="GO" id="GO:0005829">
    <property type="term" value="C:cytosol"/>
    <property type="evidence" value="ECO:0007669"/>
    <property type="project" value="TreeGrafter"/>
</dbReference>
<evidence type="ECO:0000313" key="7">
    <source>
        <dbReference type="EMBL" id="AKS46441.1"/>
    </source>
</evidence>
<keyword evidence="5" id="KW-0460">Magnesium</keyword>
<evidence type="ECO:0000313" key="8">
    <source>
        <dbReference type="Proteomes" id="UP000067444"/>
    </source>
</evidence>
<keyword evidence="6" id="KW-0511">Multifunctional enzyme</keyword>
<dbReference type="InterPro" id="IPR043519">
    <property type="entry name" value="NT_sf"/>
</dbReference>
<evidence type="ECO:0000256" key="4">
    <source>
        <dbReference type="ARBA" id="ARBA00022840"/>
    </source>
</evidence>
<dbReference type="AlphaFoldDB" id="A0A0K0Y6B5"/>
<sequence>MTRCAAGCEDFVEFRQPRIPECADRVQVSDGGDPANSEPRLFADQGSVGLAQRFARDVAGFGGVDFVTARCDEQNGLTRGFAKKDDRLGDLVQMTACCIRRLLRGTGFAGHFQWCDVVACIRQRTGDSFQTFTHVFKMPKRVAIDQNEPEAQCQDMTFSSRITRSPTPFDAALGADAASAFGDFDASVRELVAGAAGCSPYLSGLLTRDGDWLRNAFDDPDAALEAELAEIGGLALPELQSGLRQAKRRIALLTGLADLGGVWSLEQVTRALARLADGAVDVALKRLVGAEIARGKVPGQVEADAETAAGMCSIAMGKGGAFELNYSSDIDLICLFDETRFDPDDFHDARAAFVRVTRKMAALLSDLTGDGYVFRTDLRLRPDPSVTPVCLSMEAAERYYESVGRTWERAAYIKARASAGDIEAGEGFLRTLTPFVWRKHLDFVAIQDAHDMRLRIREHKGLGGPISLPGHNMKLGRGGIREIEFFTQTRQLIAGGRDPELRCRGTVDGLAALANAGWVPQDDANVLTDHYRYHREVEHRLQMLNDAQTHDLPNTDEGFARLAAFVGIEDKALRVELNDRLEAVHALTEGFFAPSEAAPVSDFGESITQRWLTYPALRSDRAVEIFDRLKPRLLDALQEAAKPDEALLAFDGFLSGLPAGVQVFSLFEANPQLTQMMVDIAATAPALAQYLGRNAAVFDAVIGGDFFSDWPQVDGLLDALNAVLSQANDYETQLDAARRWQKEWHFRIGVHHLRGLVDAETAGRQYADLAQTVLSALFPVVVDHFATKHGQPPGRGAVVVGMGSLGAGRLHAASDLDLIVIYDGQDVDSSDGKQPLATRPYYARLTQALVTAMTVPMAEGRLYEVDMRLRPSGGQGPVATSFSGFESYQMNEAWTWEHLALSRARVVAGGVDLAADVEAVRARVLAAKASGETVAGDVGDMRRRIADAKAPDGAWDAKIGAGRLQDVELAGQMVALQAGKTARSTTDQVASGGLDAADSTALLDAAGLCWSVQAAAQLLLGSGLNAEKLGEGGKRFVLRETGADSLDALATQLNDVSGKAAAVIAKLVGDNNGKG</sequence>
<dbReference type="Gene3D" id="1.20.120.330">
    <property type="entry name" value="Nucleotidyltransferases domain 2"/>
    <property type="match status" value="2"/>
</dbReference>
<dbReference type="PANTHER" id="PTHR30621">
    <property type="entry name" value="GLUTAMINE SYNTHETASE ADENYLYLTRANSFERASE"/>
    <property type="match status" value="1"/>
</dbReference>
<dbReference type="GO" id="GO:0008882">
    <property type="term" value="F:[glutamate-ammonia-ligase] adenylyltransferase activity"/>
    <property type="evidence" value="ECO:0007669"/>
    <property type="project" value="UniProtKB-EC"/>
</dbReference>
<keyword evidence="3" id="KW-0547">Nucleotide-binding</keyword>
<reference evidence="7 8" key="1">
    <citation type="journal article" date="2015" name="Genome Announc.">
        <title>Closed Genome Sequence of Octadecabacter temperatus SB1, the First Mesophilic Species of the Genus Octadecabacter.</title>
        <authorList>
            <person name="Voget S."/>
            <person name="Billerbeck S."/>
            <person name="Simon M."/>
            <person name="Daniel R."/>
        </authorList>
    </citation>
    <scope>NUCLEOTIDE SEQUENCE [LARGE SCALE GENOMIC DNA]</scope>
    <source>
        <strain evidence="7 8">SB1</strain>
    </source>
</reference>
<dbReference type="SUPFAM" id="SSF81301">
    <property type="entry name" value="Nucleotidyltransferase"/>
    <property type="match status" value="2"/>
</dbReference>
<dbReference type="EC" id="2.7.7.42" evidence="7"/>
<keyword evidence="4" id="KW-0067">ATP-binding</keyword>
<keyword evidence="1 7" id="KW-0808">Transferase</keyword>
<dbReference type="KEGG" id="otm:OSB_19010"/>
<gene>
    <name evidence="7" type="primary">glnE</name>
    <name evidence="7" type="ORF">OSB_19010</name>
</gene>
<dbReference type="InterPro" id="IPR023057">
    <property type="entry name" value="GlnE"/>
</dbReference>
<evidence type="ECO:0000256" key="1">
    <source>
        <dbReference type="ARBA" id="ARBA00022679"/>
    </source>
</evidence>
<dbReference type="CDD" id="cd05401">
    <property type="entry name" value="NT_GlnE_GlnD_like"/>
    <property type="match status" value="2"/>
</dbReference>
<keyword evidence="8" id="KW-1185">Reference proteome</keyword>
<dbReference type="PATRIC" id="fig|1458307.3.peg.1914"/>
<dbReference type="PANTHER" id="PTHR30621:SF0">
    <property type="entry name" value="BIFUNCTIONAL GLUTAMINE SYNTHETASE ADENYLYLTRANSFERASE_ADENYLYL-REMOVING ENZYME"/>
    <property type="match status" value="1"/>
</dbReference>
<dbReference type="SUPFAM" id="SSF81593">
    <property type="entry name" value="Nucleotidyltransferase substrate binding subunit/domain"/>
    <property type="match status" value="2"/>
</dbReference>
<dbReference type="GO" id="GO:0016874">
    <property type="term" value="F:ligase activity"/>
    <property type="evidence" value="ECO:0007669"/>
    <property type="project" value="UniProtKB-KW"/>
</dbReference>
<evidence type="ECO:0000256" key="6">
    <source>
        <dbReference type="ARBA" id="ARBA00023268"/>
    </source>
</evidence>
<dbReference type="InterPro" id="IPR013546">
    <property type="entry name" value="PII_UdlTrfase/GS_AdlTrfase"/>
</dbReference>
<evidence type="ECO:0000256" key="3">
    <source>
        <dbReference type="ARBA" id="ARBA00022741"/>
    </source>
</evidence>
<dbReference type="InterPro" id="IPR005190">
    <property type="entry name" value="GlnE_rpt_dom"/>
</dbReference>
<protein>
    <submittedName>
        <fullName evidence="7">Glutamate-ammonia-ligase adenylyltransferase</fullName>
        <ecNumber evidence="7">2.7.7.42</ecNumber>
    </submittedName>
</protein>
<proteinExistence type="predicted"/>
<accession>A0A0K0Y6B5</accession>
<keyword evidence="2 7" id="KW-0548">Nucleotidyltransferase</keyword>